<gene>
    <name evidence="2" type="ORF">Pcinc_015193</name>
</gene>
<comment type="caution">
    <text evidence="2">The sequence shown here is derived from an EMBL/GenBank/DDBJ whole genome shotgun (WGS) entry which is preliminary data.</text>
</comment>
<organism evidence="2 3">
    <name type="scientific">Petrolisthes cinctipes</name>
    <name type="common">Flat porcelain crab</name>
    <dbReference type="NCBI Taxonomy" id="88211"/>
    <lineage>
        <taxon>Eukaryota</taxon>
        <taxon>Metazoa</taxon>
        <taxon>Ecdysozoa</taxon>
        <taxon>Arthropoda</taxon>
        <taxon>Crustacea</taxon>
        <taxon>Multicrustacea</taxon>
        <taxon>Malacostraca</taxon>
        <taxon>Eumalacostraca</taxon>
        <taxon>Eucarida</taxon>
        <taxon>Decapoda</taxon>
        <taxon>Pleocyemata</taxon>
        <taxon>Anomura</taxon>
        <taxon>Galatheoidea</taxon>
        <taxon>Porcellanidae</taxon>
        <taxon>Petrolisthes</taxon>
    </lineage>
</organism>
<dbReference type="EMBL" id="JAWQEG010001330">
    <property type="protein sequence ID" value="KAK3880314.1"/>
    <property type="molecule type" value="Genomic_DNA"/>
</dbReference>
<accession>A0AAE1KQ06</accession>
<name>A0AAE1KQ06_PETCI</name>
<evidence type="ECO:0000256" key="1">
    <source>
        <dbReference type="SAM" id="SignalP"/>
    </source>
</evidence>
<sequence length="178" mass="18895">MVSRVVLVVCVVLVSVVAMSEAKPQAGCRYTCKDPQGKVYCCRFGDDEIITPTGPKPGTCPPPRISCPEFQRGSFNPTDYESCVSVLPCPGLMFCPSLPWSYVLSLPALVLCSVPPCPGLMFCPSLSWSHALSLPALVLCSVPPCPGLMFCPSLPWSYVLSLPALVSCSVPACPGLIP</sequence>
<feature type="signal peptide" evidence="1">
    <location>
        <begin position="1"/>
        <end position="22"/>
    </location>
</feature>
<reference evidence="2" key="1">
    <citation type="submission" date="2023-10" db="EMBL/GenBank/DDBJ databases">
        <title>Genome assemblies of two species of porcelain crab, Petrolisthes cinctipes and Petrolisthes manimaculis (Anomura: Porcellanidae).</title>
        <authorList>
            <person name="Angst P."/>
        </authorList>
    </citation>
    <scope>NUCLEOTIDE SEQUENCE</scope>
    <source>
        <strain evidence="2">PB745_01</strain>
        <tissue evidence="2">Gill</tissue>
    </source>
</reference>
<keyword evidence="1" id="KW-0732">Signal</keyword>
<dbReference type="Proteomes" id="UP001286313">
    <property type="component" value="Unassembled WGS sequence"/>
</dbReference>
<dbReference type="AlphaFoldDB" id="A0AAE1KQ06"/>
<keyword evidence="3" id="KW-1185">Reference proteome</keyword>
<evidence type="ECO:0000313" key="3">
    <source>
        <dbReference type="Proteomes" id="UP001286313"/>
    </source>
</evidence>
<protein>
    <submittedName>
        <fullName evidence="2">Uncharacterized protein</fullName>
    </submittedName>
</protein>
<feature type="chain" id="PRO_5042284314" evidence="1">
    <location>
        <begin position="23"/>
        <end position="178"/>
    </location>
</feature>
<proteinExistence type="predicted"/>
<evidence type="ECO:0000313" key="2">
    <source>
        <dbReference type="EMBL" id="KAK3880314.1"/>
    </source>
</evidence>